<dbReference type="GO" id="GO:0050380">
    <property type="term" value="F:undecaprenyl-diphosphatase activity"/>
    <property type="evidence" value="ECO:0007669"/>
    <property type="project" value="UniProtKB-EC"/>
</dbReference>
<dbReference type="SUPFAM" id="SSF48317">
    <property type="entry name" value="Acid phosphatase/Vanadium-dependent haloperoxidase"/>
    <property type="match status" value="1"/>
</dbReference>
<dbReference type="Pfam" id="PF01569">
    <property type="entry name" value="PAP2"/>
    <property type="match status" value="1"/>
</dbReference>
<reference evidence="3" key="1">
    <citation type="submission" date="2023-07" db="EMBL/GenBank/DDBJ databases">
        <title>Sorghum-associated microbial communities from plants grown in Nebraska, USA.</title>
        <authorList>
            <person name="Schachtman D."/>
        </authorList>
    </citation>
    <scope>NUCLEOTIDE SEQUENCE</scope>
    <source>
        <strain evidence="3">BE80</strain>
    </source>
</reference>
<feature type="transmembrane region" description="Helical" evidence="1">
    <location>
        <begin position="21"/>
        <end position="47"/>
    </location>
</feature>
<keyword evidence="3" id="KW-0378">Hydrolase</keyword>
<feature type="transmembrane region" description="Helical" evidence="1">
    <location>
        <begin position="149"/>
        <end position="171"/>
    </location>
</feature>
<feature type="domain" description="Phosphatidic acid phosphatase type 2/haloperoxidase" evidence="2">
    <location>
        <begin position="111"/>
        <end position="225"/>
    </location>
</feature>
<evidence type="ECO:0000313" key="4">
    <source>
        <dbReference type="Proteomes" id="UP001254832"/>
    </source>
</evidence>
<protein>
    <submittedName>
        <fullName evidence="3">Undecaprenyl-diphosphatase</fullName>
        <ecNumber evidence="3">3.6.1.27</ecNumber>
    </submittedName>
</protein>
<keyword evidence="1" id="KW-1133">Transmembrane helix</keyword>
<comment type="caution">
    <text evidence="3">The sequence shown here is derived from an EMBL/GenBank/DDBJ whole genome shotgun (WGS) entry which is preliminary data.</text>
</comment>
<dbReference type="Gene3D" id="1.20.144.10">
    <property type="entry name" value="Phosphatidic acid phosphatase type 2/haloperoxidase"/>
    <property type="match status" value="2"/>
</dbReference>
<feature type="transmembrane region" description="Helical" evidence="1">
    <location>
        <begin position="73"/>
        <end position="101"/>
    </location>
</feature>
<proteinExistence type="predicted"/>
<dbReference type="InterPro" id="IPR000326">
    <property type="entry name" value="PAP2/HPO"/>
</dbReference>
<evidence type="ECO:0000259" key="2">
    <source>
        <dbReference type="SMART" id="SM00014"/>
    </source>
</evidence>
<dbReference type="InterPro" id="IPR036938">
    <property type="entry name" value="PAP2/HPO_sf"/>
</dbReference>
<dbReference type="PANTHER" id="PTHR14969:SF13">
    <property type="entry name" value="AT30094P"/>
    <property type="match status" value="1"/>
</dbReference>
<organism evidence="3 4">
    <name type="scientific">Paenibacillus amylolyticus</name>
    <dbReference type="NCBI Taxonomy" id="1451"/>
    <lineage>
        <taxon>Bacteria</taxon>
        <taxon>Bacillati</taxon>
        <taxon>Bacillota</taxon>
        <taxon>Bacilli</taxon>
        <taxon>Bacillales</taxon>
        <taxon>Paenibacillaceae</taxon>
        <taxon>Paenibacillus</taxon>
    </lineage>
</organism>
<dbReference type="EMBL" id="JAVDTR010000013">
    <property type="protein sequence ID" value="MDR6725755.1"/>
    <property type="molecule type" value="Genomic_DNA"/>
</dbReference>
<feature type="transmembrane region" description="Helical" evidence="1">
    <location>
        <begin position="183"/>
        <end position="204"/>
    </location>
</feature>
<feature type="transmembrane region" description="Helical" evidence="1">
    <location>
        <begin position="108"/>
        <end position="129"/>
    </location>
</feature>
<keyword evidence="1" id="KW-0812">Transmembrane</keyword>
<dbReference type="EC" id="3.6.1.27" evidence="3"/>
<feature type="transmembrane region" description="Helical" evidence="1">
    <location>
        <begin position="210"/>
        <end position="228"/>
    </location>
</feature>
<sequence length="232" mass="26177">MLRNAQSSPSFLAKSNSPIRTLLIWSIAGIVISSVVVFLIATLAYILGTDVILQWDHQIQRLFYLHSETRLQLFPFTSFITALGSFKISALAAIGFTFLFFLQRIPRFYLYGYALLGSFAIMWALNTGLKEIFQRSRPELEHLLVVHGYSFPSGHAMISMGFYGMLFVIWAIERQLRTSRPGIPILCGIIFVTLIGLSRIMLGVHYPSDVFTGFMAGLAWIICMIPGIRQRS</sequence>
<dbReference type="PANTHER" id="PTHR14969">
    <property type="entry name" value="SPHINGOSINE-1-PHOSPHATE PHOSPHOHYDROLASE"/>
    <property type="match status" value="1"/>
</dbReference>
<dbReference type="RefSeq" id="WP_310143244.1">
    <property type="nucleotide sequence ID" value="NZ_JAVDTR010000013.1"/>
</dbReference>
<evidence type="ECO:0000313" key="3">
    <source>
        <dbReference type="EMBL" id="MDR6725755.1"/>
    </source>
</evidence>
<name>A0AAP5H5T7_PAEAM</name>
<gene>
    <name evidence="3" type="ORF">J2W91_004257</name>
</gene>
<dbReference type="AlphaFoldDB" id="A0AAP5H5T7"/>
<dbReference type="SMART" id="SM00014">
    <property type="entry name" value="acidPPc"/>
    <property type="match status" value="1"/>
</dbReference>
<dbReference type="Proteomes" id="UP001254832">
    <property type="component" value="Unassembled WGS sequence"/>
</dbReference>
<accession>A0AAP5H5T7</accession>
<dbReference type="CDD" id="cd03392">
    <property type="entry name" value="PAP2_like_2"/>
    <property type="match status" value="1"/>
</dbReference>
<keyword evidence="1" id="KW-0472">Membrane</keyword>
<evidence type="ECO:0000256" key="1">
    <source>
        <dbReference type="SAM" id="Phobius"/>
    </source>
</evidence>